<evidence type="ECO:0000313" key="2">
    <source>
        <dbReference type="EMBL" id="MFC4560092.1"/>
    </source>
</evidence>
<keyword evidence="1" id="KW-0472">Membrane</keyword>
<comment type="caution">
    <text evidence="2">The sequence shown here is derived from an EMBL/GenBank/DDBJ whole genome shotgun (WGS) entry which is preliminary data.</text>
</comment>
<evidence type="ECO:0008006" key="4">
    <source>
        <dbReference type="Google" id="ProtNLM"/>
    </source>
</evidence>
<feature type="transmembrane region" description="Helical" evidence="1">
    <location>
        <begin position="6"/>
        <end position="29"/>
    </location>
</feature>
<evidence type="ECO:0000256" key="1">
    <source>
        <dbReference type="SAM" id="Phobius"/>
    </source>
</evidence>
<dbReference type="RefSeq" id="WP_390299961.1">
    <property type="nucleotide sequence ID" value="NZ_JBHSFU010000015.1"/>
</dbReference>
<accession>A0ABV9DN74</accession>
<evidence type="ECO:0000313" key="3">
    <source>
        <dbReference type="Proteomes" id="UP001595989"/>
    </source>
</evidence>
<keyword evidence="3" id="KW-1185">Reference proteome</keyword>
<reference evidence="3" key="1">
    <citation type="journal article" date="2019" name="Int. J. Syst. Evol. Microbiol.">
        <title>The Global Catalogue of Microorganisms (GCM) 10K type strain sequencing project: providing services to taxonomists for standard genome sequencing and annotation.</title>
        <authorList>
            <consortium name="The Broad Institute Genomics Platform"/>
            <consortium name="The Broad Institute Genome Sequencing Center for Infectious Disease"/>
            <person name="Wu L."/>
            <person name="Ma J."/>
        </authorList>
    </citation>
    <scope>NUCLEOTIDE SEQUENCE [LARGE SCALE GENOMIC DNA]</scope>
    <source>
        <strain evidence="3">CGMCC 4.7426</strain>
    </source>
</reference>
<protein>
    <recommendedName>
        <fullName evidence="4">CcmD family protein</fullName>
    </recommendedName>
</protein>
<organism evidence="2 3">
    <name type="scientific">Virgibacillus kekensis</name>
    <dbReference type="NCBI Taxonomy" id="202261"/>
    <lineage>
        <taxon>Bacteria</taxon>
        <taxon>Bacillati</taxon>
        <taxon>Bacillota</taxon>
        <taxon>Bacilli</taxon>
        <taxon>Bacillales</taxon>
        <taxon>Bacillaceae</taxon>
        <taxon>Virgibacillus</taxon>
    </lineage>
</organism>
<proteinExistence type="predicted"/>
<name>A0ABV9DN74_9BACI</name>
<sequence length="56" mass="6255">MDAMISLLVMVFYLAIIAFIIWFAITLITTNKERNRLLKEISNKLDGPGHGGGSNF</sequence>
<keyword evidence="1" id="KW-0812">Transmembrane</keyword>
<keyword evidence="1" id="KW-1133">Transmembrane helix</keyword>
<gene>
    <name evidence="2" type="ORF">ACFO3D_18190</name>
</gene>
<dbReference type="EMBL" id="JBHSFU010000015">
    <property type="protein sequence ID" value="MFC4560092.1"/>
    <property type="molecule type" value="Genomic_DNA"/>
</dbReference>
<dbReference type="Proteomes" id="UP001595989">
    <property type="component" value="Unassembled WGS sequence"/>
</dbReference>